<sequence length="61" mass="7454">MAQGAQEFIPLDYTRYDFKDPETYKLRSGKGLSVETIHQISDWKKEPDWLREYRLRAYEHF</sequence>
<gene>
    <name evidence="1" type="ORF">B1A_18860</name>
</gene>
<evidence type="ECO:0008006" key="2">
    <source>
        <dbReference type="Google" id="ProtNLM"/>
    </source>
</evidence>
<reference evidence="1" key="1">
    <citation type="submission" date="2013-08" db="EMBL/GenBank/DDBJ databases">
        <authorList>
            <person name="Mendez C."/>
            <person name="Richter M."/>
            <person name="Ferrer M."/>
            <person name="Sanchez J."/>
        </authorList>
    </citation>
    <scope>NUCLEOTIDE SEQUENCE</scope>
</reference>
<proteinExistence type="predicted"/>
<feature type="non-terminal residue" evidence="1">
    <location>
        <position position="61"/>
    </location>
</feature>
<dbReference type="EMBL" id="AUZX01013912">
    <property type="protein sequence ID" value="EQD34096.1"/>
    <property type="molecule type" value="Genomic_DNA"/>
</dbReference>
<protein>
    <recommendedName>
        <fullName evidence="2">Fe-S cluster assembly protein SufB</fullName>
    </recommendedName>
</protein>
<name>T0YFD1_9ZZZZ</name>
<reference evidence="1" key="2">
    <citation type="journal article" date="2014" name="ISME J.">
        <title>Microbial stratification in low pH oxic and suboxic macroscopic growths along an acid mine drainage.</title>
        <authorList>
            <person name="Mendez-Garcia C."/>
            <person name="Mesa V."/>
            <person name="Sprenger R.R."/>
            <person name="Richter M."/>
            <person name="Diez M.S."/>
            <person name="Solano J."/>
            <person name="Bargiela R."/>
            <person name="Golyshina O.V."/>
            <person name="Manteca A."/>
            <person name="Ramos J.L."/>
            <person name="Gallego J.R."/>
            <person name="Llorente I."/>
            <person name="Martins Dos Santos V.A."/>
            <person name="Jensen O.N."/>
            <person name="Pelaez A.I."/>
            <person name="Sanchez J."/>
            <person name="Ferrer M."/>
        </authorList>
    </citation>
    <scope>NUCLEOTIDE SEQUENCE</scope>
</reference>
<accession>T0YFD1</accession>
<evidence type="ECO:0000313" key="1">
    <source>
        <dbReference type="EMBL" id="EQD34096.1"/>
    </source>
</evidence>
<comment type="caution">
    <text evidence="1">The sequence shown here is derived from an EMBL/GenBank/DDBJ whole genome shotgun (WGS) entry which is preliminary data.</text>
</comment>
<dbReference type="AlphaFoldDB" id="T0YFD1"/>
<organism evidence="1">
    <name type="scientific">mine drainage metagenome</name>
    <dbReference type="NCBI Taxonomy" id="410659"/>
    <lineage>
        <taxon>unclassified sequences</taxon>
        <taxon>metagenomes</taxon>
        <taxon>ecological metagenomes</taxon>
    </lineage>
</organism>